<gene>
    <name evidence="2" type="ORF">PMACD_LOCUS7237</name>
</gene>
<dbReference type="EMBL" id="CAJOBZ010000017">
    <property type="protein sequence ID" value="CAF4853069.1"/>
    <property type="molecule type" value="Genomic_DNA"/>
</dbReference>
<sequence length="84" mass="9658">MRCISRVIHLHMHRVSALNPLLGKTFLASTLTNSRIMVKKRTVPGAELTKQIVLDAAWLAFIYMLLLTLFELIELLRPKPSRFL</sequence>
<feature type="transmembrane region" description="Helical" evidence="1">
    <location>
        <begin position="58"/>
        <end position="76"/>
    </location>
</feature>
<dbReference type="AlphaFoldDB" id="A0A821SDD2"/>
<organism evidence="2 3">
    <name type="scientific">Pieris macdunnoughi</name>
    <dbReference type="NCBI Taxonomy" id="345717"/>
    <lineage>
        <taxon>Eukaryota</taxon>
        <taxon>Metazoa</taxon>
        <taxon>Ecdysozoa</taxon>
        <taxon>Arthropoda</taxon>
        <taxon>Hexapoda</taxon>
        <taxon>Insecta</taxon>
        <taxon>Pterygota</taxon>
        <taxon>Neoptera</taxon>
        <taxon>Endopterygota</taxon>
        <taxon>Lepidoptera</taxon>
        <taxon>Glossata</taxon>
        <taxon>Ditrysia</taxon>
        <taxon>Papilionoidea</taxon>
        <taxon>Pieridae</taxon>
        <taxon>Pierinae</taxon>
        <taxon>Pieris</taxon>
    </lineage>
</organism>
<reference evidence="2" key="1">
    <citation type="submission" date="2021-02" db="EMBL/GenBank/DDBJ databases">
        <authorList>
            <person name="Steward A R."/>
        </authorList>
    </citation>
    <scope>NUCLEOTIDE SEQUENCE</scope>
</reference>
<keyword evidence="1" id="KW-1133">Transmembrane helix</keyword>
<evidence type="ECO:0000313" key="2">
    <source>
        <dbReference type="EMBL" id="CAF4853069.1"/>
    </source>
</evidence>
<evidence type="ECO:0000256" key="1">
    <source>
        <dbReference type="SAM" id="Phobius"/>
    </source>
</evidence>
<dbReference type="Proteomes" id="UP000663880">
    <property type="component" value="Unassembled WGS sequence"/>
</dbReference>
<comment type="caution">
    <text evidence="2">The sequence shown here is derived from an EMBL/GenBank/DDBJ whole genome shotgun (WGS) entry which is preliminary data.</text>
</comment>
<proteinExistence type="predicted"/>
<name>A0A821SDD2_9NEOP</name>
<protein>
    <submittedName>
        <fullName evidence="2">Uncharacterized protein</fullName>
    </submittedName>
</protein>
<evidence type="ECO:0000313" key="3">
    <source>
        <dbReference type="Proteomes" id="UP000663880"/>
    </source>
</evidence>
<accession>A0A821SDD2</accession>
<keyword evidence="1" id="KW-0472">Membrane</keyword>
<keyword evidence="3" id="KW-1185">Reference proteome</keyword>
<keyword evidence="1" id="KW-0812">Transmembrane</keyword>